<accession>J8DDX7</accession>
<dbReference type="SUPFAM" id="SSF52540">
    <property type="entry name" value="P-loop containing nucleoside triphosphate hydrolases"/>
    <property type="match status" value="1"/>
</dbReference>
<comment type="caution">
    <text evidence="3">The sequence shown here is derived from an EMBL/GenBank/DDBJ whole genome shotgun (WGS) entry which is preliminary data.</text>
</comment>
<dbReference type="InterPro" id="IPR041685">
    <property type="entry name" value="AAA_GajA/Old/RecF-like"/>
</dbReference>
<dbReference type="CDD" id="cd01026">
    <property type="entry name" value="TOPRIM_OLD"/>
    <property type="match status" value="1"/>
</dbReference>
<dbReference type="RefSeq" id="WP_002150844.1">
    <property type="nucleotide sequence ID" value="NZ_JH792149.1"/>
</dbReference>
<protein>
    <submittedName>
        <fullName evidence="3">Uncharacterized protein</fullName>
    </submittedName>
</protein>
<dbReference type="Proteomes" id="UP000006977">
    <property type="component" value="Unassembled WGS sequence"/>
</dbReference>
<dbReference type="Pfam" id="PF20469">
    <property type="entry name" value="OLD-like_TOPRIM"/>
    <property type="match status" value="1"/>
</dbReference>
<evidence type="ECO:0000313" key="4">
    <source>
        <dbReference type="Proteomes" id="UP000006977"/>
    </source>
</evidence>
<dbReference type="HOGENOM" id="CLU_021240_2_0_9"/>
<gene>
    <name evidence="3" type="ORF">IGC_04886</name>
</gene>
<feature type="domain" description="OLD protein-like TOPRIM" evidence="2">
    <location>
        <begin position="372"/>
        <end position="436"/>
    </location>
</feature>
<dbReference type="InterPro" id="IPR034139">
    <property type="entry name" value="TOPRIM_OLD"/>
</dbReference>
<dbReference type="PANTHER" id="PTHR43581">
    <property type="entry name" value="ATP/GTP PHOSPHATASE"/>
    <property type="match status" value="1"/>
</dbReference>
<evidence type="ECO:0000313" key="3">
    <source>
        <dbReference type="EMBL" id="EJQ74335.1"/>
    </source>
</evidence>
<feature type="domain" description="Endonuclease GajA/Old nuclease/RecF-like AAA" evidence="1">
    <location>
        <begin position="1"/>
        <end position="233"/>
    </location>
</feature>
<dbReference type="EMBL" id="AHEA01000041">
    <property type="protein sequence ID" value="EJQ74335.1"/>
    <property type="molecule type" value="Genomic_DNA"/>
</dbReference>
<dbReference type="AlphaFoldDB" id="J8DDX7"/>
<evidence type="ECO:0000259" key="2">
    <source>
        <dbReference type="Pfam" id="PF20469"/>
    </source>
</evidence>
<reference evidence="3 4" key="1">
    <citation type="submission" date="2012-04" db="EMBL/GenBank/DDBJ databases">
        <title>The Genome Sequence of Bacillus cereus HuA4-10.</title>
        <authorList>
            <consortium name="The Broad Institute Genome Sequencing Platform"/>
            <consortium name="The Broad Institute Genome Sequencing Center for Infectious Disease"/>
            <person name="Feldgarden M."/>
            <person name="Van der Auwera G.A."/>
            <person name="Mahillon J."/>
            <person name="Duprez V."/>
            <person name="Timmery S."/>
            <person name="Mattelet C."/>
            <person name="Dierick K."/>
            <person name="Sun M."/>
            <person name="Yu Z."/>
            <person name="Zhu L."/>
            <person name="Hu X."/>
            <person name="Shank E.B."/>
            <person name="Swiecicka I."/>
            <person name="Hansen B.M."/>
            <person name="Andrup L."/>
            <person name="Young S.K."/>
            <person name="Zeng Q."/>
            <person name="Gargeya S."/>
            <person name="Fitzgerald M."/>
            <person name="Haas B."/>
            <person name="Abouelleil A."/>
            <person name="Alvarado L."/>
            <person name="Arachchi H.M."/>
            <person name="Berlin A."/>
            <person name="Chapman S.B."/>
            <person name="Goldberg J."/>
            <person name="Griggs A."/>
            <person name="Gujja S."/>
            <person name="Hansen M."/>
            <person name="Howarth C."/>
            <person name="Imamovic A."/>
            <person name="Larimer J."/>
            <person name="McCowen C."/>
            <person name="Montmayeur A."/>
            <person name="Murphy C."/>
            <person name="Neiman D."/>
            <person name="Pearson M."/>
            <person name="Priest M."/>
            <person name="Roberts A."/>
            <person name="Saif S."/>
            <person name="Shea T."/>
            <person name="Sisk P."/>
            <person name="Sykes S."/>
            <person name="Wortman J."/>
            <person name="Nusbaum C."/>
            <person name="Birren B."/>
        </authorList>
    </citation>
    <scope>NUCLEOTIDE SEQUENCE [LARGE SCALE GENOMIC DNA]</scope>
    <source>
        <strain evidence="3 4">HuA4-10</strain>
    </source>
</reference>
<proteinExistence type="predicted"/>
<dbReference type="PATRIC" id="fig|1053206.3.peg.4994"/>
<dbReference type="Pfam" id="PF13175">
    <property type="entry name" value="AAA_15"/>
    <property type="match status" value="1"/>
</dbReference>
<organism evidence="3 4">
    <name type="scientific">Bacillus cereus HuA4-10</name>
    <dbReference type="NCBI Taxonomy" id="1053206"/>
    <lineage>
        <taxon>Bacteria</taxon>
        <taxon>Bacillati</taxon>
        <taxon>Bacillota</taxon>
        <taxon>Bacilli</taxon>
        <taxon>Bacillales</taxon>
        <taxon>Bacillaceae</taxon>
        <taxon>Bacillus</taxon>
        <taxon>Bacillus cereus group</taxon>
    </lineage>
</organism>
<dbReference type="InterPro" id="IPR027417">
    <property type="entry name" value="P-loop_NTPase"/>
</dbReference>
<name>J8DDX7_BACCE</name>
<dbReference type="Gene3D" id="3.40.50.300">
    <property type="entry name" value="P-loop containing nucleotide triphosphate hydrolases"/>
    <property type="match status" value="1"/>
</dbReference>
<dbReference type="PANTHER" id="PTHR43581:SF4">
    <property type="entry name" value="ATP_GTP PHOSPHATASE"/>
    <property type="match status" value="1"/>
</dbReference>
<sequence length="585" mass="67436">MKLKSLKVENFRNFEDVEINLTNQNVIFGMNDVGKTNLMYALRFLLDREIRKNGFKETDYFKNDTSKVITITLGVEIADRDTNDDSKHIIAKVGGARSGTGSELDVFFFQIKGAYDESENIGVPKIYWGNKLDELEELAQSGIFSPLDSLFKIVYLDPTIDLDKTFSKNRKQLFDQTKLDESDIAISNEIKNLGMQLNDKISSMEVIQSFQTTITKEYKKLKKEDISIEMKSELSINGYFGNLIPYIKRDNDENIYPTSGDGRKKILAYSIFNHLIQEQEGNKIIIYLIEEPENSLHRSMQIALSKQLFESEVYTYFFLSTHSPELLYEMDNASLIRIYSKNKTNCESYIYHVEDNYKNVKKELNRSLATALFADKVLLVEGPSEKVLFEKILEEVHPTYELDGGYLLDVNGINFEPYVKVLKGLNITPIVKTDNDLKAKKGQPKNFDLIGINRCIKLINGTPKESVEIDYFVINDKGKEVENVKLKRELIFAEKNRIFKENAKEIQNLKENNVFLSKIDLEHDLYDVIGERLEEILGKSPIKYLQNHKLLNMIELTQELNSKDCKAIINHELFKALRELVSDVS</sequence>
<evidence type="ECO:0000259" key="1">
    <source>
        <dbReference type="Pfam" id="PF13175"/>
    </source>
</evidence>
<dbReference type="InterPro" id="IPR051396">
    <property type="entry name" value="Bact_Antivir_Def_Nuclease"/>
</dbReference>